<accession>A0ABR2ZPN4</accession>
<evidence type="ECO:0008006" key="3">
    <source>
        <dbReference type="Google" id="ProtNLM"/>
    </source>
</evidence>
<sequence>MDIVPQEIMEEIFLCCLFSARTGSFTDAGTSRPPLLFLTVCKRWRKIAVSTPSLWSTVQLTFPRRFLESSSSLGNIDGSVPASVGVRAWLTRASDSPLSLSIQEDPDPQDGVAGLSAPSSGLRDLTIMEISRVVGDFSARYVCLNLDVSPQAFRAICYDGQGVERSFLSLRLLSIGTARSVWTLWDTATAHNLPFFRGNILLHSLLLSTTSLPVNLLLVPRSSFEFLSELALTYRLGSDLFRPTPLLVFQILERCLNLRVCRLTVGETSAPFGFEPQRRLELRDLRELVIVDEYPRTTASLMAALFLPSLERLSYTHCISDVFDLPFNAADEPFLPIQSLQLRREILDPSPLCRLTLHLTADDEDDEPEISYAVSGYLACEGESIQALELIEASYETTRLFTNRRNVETMGGVSPVTLCPNLENVTWTSSDLRTRWGVLEMLRRRCDAQTDVYCPQLRVASVVFWVDHPAHMDEVEQELRSICQSDTGSPRIHYKIICWTRSASHGNFMSTEGVLMSGSSF</sequence>
<keyword evidence="2" id="KW-1185">Reference proteome</keyword>
<gene>
    <name evidence="1" type="ORF">AAF712_010194</name>
</gene>
<evidence type="ECO:0000313" key="2">
    <source>
        <dbReference type="Proteomes" id="UP001437256"/>
    </source>
</evidence>
<dbReference type="Gene3D" id="1.20.1280.50">
    <property type="match status" value="1"/>
</dbReference>
<comment type="caution">
    <text evidence="1">The sequence shown here is derived from an EMBL/GenBank/DDBJ whole genome shotgun (WGS) entry which is preliminary data.</text>
</comment>
<dbReference type="EMBL" id="JBBXMP010000093">
    <property type="protein sequence ID" value="KAL0062874.1"/>
    <property type="molecule type" value="Genomic_DNA"/>
</dbReference>
<reference evidence="1 2" key="1">
    <citation type="submission" date="2024-05" db="EMBL/GenBank/DDBJ databases">
        <title>A draft genome resource for the thread blight pathogen Marasmius tenuissimus strain MS-2.</title>
        <authorList>
            <person name="Yulfo-Soto G.E."/>
            <person name="Baruah I.K."/>
            <person name="Amoako-Attah I."/>
            <person name="Bukari Y."/>
            <person name="Meinhardt L.W."/>
            <person name="Bailey B.A."/>
            <person name="Cohen S.P."/>
        </authorList>
    </citation>
    <scope>NUCLEOTIDE SEQUENCE [LARGE SCALE GENOMIC DNA]</scope>
    <source>
        <strain evidence="1 2">MS-2</strain>
    </source>
</reference>
<organism evidence="1 2">
    <name type="scientific">Marasmius tenuissimus</name>
    <dbReference type="NCBI Taxonomy" id="585030"/>
    <lineage>
        <taxon>Eukaryota</taxon>
        <taxon>Fungi</taxon>
        <taxon>Dikarya</taxon>
        <taxon>Basidiomycota</taxon>
        <taxon>Agaricomycotina</taxon>
        <taxon>Agaricomycetes</taxon>
        <taxon>Agaricomycetidae</taxon>
        <taxon>Agaricales</taxon>
        <taxon>Marasmiineae</taxon>
        <taxon>Marasmiaceae</taxon>
        <taxon>Marasmius</taxon>
    </lineage>
</organism>
<proteinExistence type="predicted"/>
<protein>
    <recommendedName>
        <fullName evidence="3">F-box domain-containing protein</fullName>
    </recommendedName>
</protein>
<name>A0ABR2ZPN4_9AGAR</name>
<evidence type="ECO:0000313" key="1">
    <source>
        <dbReference type="EMBL" id="KAL0062874.1"/>
    </source>
</evidence>
<dbReference type="Proteomes" id="UP001437256">
    <property type="component" value="Unassembled WGS sequence"/>
</dbReference>